<feature type="compositionally biased region" description="Basic and acidic residues" evidence="2">
    <location>
        <begin position="111"/>
        <end position="125"/>
    </location>
</feature>
<dbReference type="VEuPathDB" id="FungiDB:M_BR32_EuGene_00127451"/>
<dbReference type="Proteomes" id="UP000294847">
    <property type="component" value="Chromosome 3"/>
</dbReference>
<gene>
    <name evidence="3" type="ORF">PoMZ_03319</name>
</gene>
<dbReference type="InterPro" id="IPR000953">
    <property type="entry name" value="Chromo/chromo_shadow_dom"/>
</dbReference>
<feature type="compositionally biased region" description="Low complexity" evidence="2">
    <location>
        <begin position="661"/>
        <end position="672"/>
    </location>
</feature>
<protein>
    <submittedName>
        <fullName evidence="3">Uncharacterized protein</fullName>
    </submittedName>
</protein>
<evidence type="ECO:0000256" key="1">
    <source>
        <dbReference type="ARBA" id="ARBA00011353"/>
    </source>
</evidence>
<evidence type="ECO:0000256" key="2">
    <source>
        <dbReference type="SAM" id="MobiDB-lite"/>
    </source>
</evidence>
<accession>A0A4P7N6T7</accession>
<dbReference type="Pfam" id="PF00385">
    <property type="entry name" value="Chromo"/>
    <property type="match status" value="1"/>
</dbReference>
<dbReference type="Gene3D" id="2.40.50.40">
    <property type="match status" value="1"/>
</dbReference>
<feature type="region of interest" description="Disordered" evidence="2">
    <location>
        <begin position="111"/>
        <end position="195"/>
    </location>
</feature>
<reference evidence="3 4" key="1">
    <citation type="journal article" date="2019" name="Mol. Biol. Evol.">
        <title>Blast fungal genomes show frequent chromosomal changes, gene gains and losses, and effector gene turnover.</title>
        <authorList>
            <person name="Gomez Luciano L.B."/>
            <person name="Jason Tsai I."/>
            <person name="Chuma I."/>
            <person name="Tosa Y."/>
            <person name="Chen Y.H."/>
            <person name="Li J.Y."/>
            <person name="Li M.Y."/>
            <person name="Jade Lu M.Y."/>
            <person name="Nakayashiki H."/>
            <person name="Li W.H."/>
        </authorList>
    </citation>
    <scope>NUCLEOTIDE SEQUENCE [LARGE SCALE GENOMIC DNA]</scope>
    <source>
        <strain evidence="3">MZ5-1-6</strain>
    </source>
</reference>
<dbReference type="PROSITE" id="PS50013">
    <property type="entry name" value="CHROMO_2"/>
    <property type="match status" value="1"/>
</dbReference>
<dbReference type="GO" id="GO:0006338">
    <property type="term" value="P:chromatin remodeling"/>
    <property type="evidence" value="ECO:0007669"/>
    <property type="project" value="UniProtKB-ARBA"/>
</dbReference>
<organism evidence="3 4">
    <name type="scientific">Pyricularia oryzae</name>
    <name type="common">Rice blast fungus</name>
    <name type="synonym">Magnaporthe oryzae</name>
    <dbReference type="NCBI Taxonomy" id="318829"/>
    <lineage>
        <taxon>Eukaryota</taxon>
        <taxon>Fungi</taxon>
        <taxon>Dikarya</taxon>
        <taxon>Ascomycota</taxon>
        <taxon>Pezizomycotina</taxon>
        <taxon>Sordariomycetes</taxon>
        <taxon>Sordariomycetidae</taxon>
        <taxon>Magnaporthales</taxon>
        <taxon>Pyriculariaceae</taxon>
        <taxon>Pyricularia</taxon>
    </lineage>
</organism>
<feature type="compositionally biased region" description="Polar residues" evidence="2">
    <location>
        <begin position="502"/>
        <end position="521"/>
    </location>
</feature>
<dbReference type="InterPro" id="IPR016197">
    <property type="entry name" value="Chromo-like_dom_sf"/>
</dbReference>
<evidence type="ECO:0000313" key="3">
    <source>
        <dbReference type="EMBL" id="QBZ58367.1"/>
    </source>
</evidence>
<dbReference type="SMART" id="SM00298">
    <property type="entry name" value="CHROMO"/>
    <property type="match status" value="1"/>
</dbReference>
<feature type="region of interest" description="Disordered" evidence="2">
    <location>
        <begin position="751"/>
        <end position="825"/>
    </location>
</feature>
<comment type="subunit">
    <text evidence="1">Component of the NuA4 histone acetyltransferase complex.</text>
</comment>
<name>A0A4P7N6T7_PYROR</name>
<feature type="compositionally biased region" description="Basic and acidic residues" evidence="2">
    <location>
        <begin position="612"/>
        <end position="624"/>
    </location>
</feature>
<dbReference type="SUPFAM" id="SSF54160">
    <property type="entry name" value="Chromo domain-like"/>
    <property type="match status" value="1"/>
</dbReference>
<feature type="compositionally biased region" description="Polar residues" evidence="2">
    <location>
        <begin position="642"/>
        <end position="654"/>
    </location>
</feature>
<evidence type="ECO:0000313" key="4">
    <source>
        <dbReference type="Proteomes" id="UP000294847"/>
    </source>
</evidence>
<dbReference type="AlphaFoldDB" id="A0A4P7N6T7"/>
<feature type="compositionally biased region" description="Polar residues" evidence="2">
    <location>
        <begin position="763"/>
        <end position="773"/>
    </location>
</feature>
<proteinExistence type="predicted"/>
<dbReference type="EMBL" id="CP034206">
    <property type="protein sequence ID" value="QBZ58367.1"/>
    <property type="molecule type" value="Genomic_DNA"/>
</dbReference>
<dbReference type="InterPro" id="IPR023780">
    <property type="entry name" value="Chromo_domain"/>
</dbReference>
<feature type="compositionally biased region" description="Polar residues" evidence="2">
    <location>
        <begin position="784"/>
        <end position="799"/>
    </location>
</feature>
<sequence>MSRTKDRMREQWEKCREAQEVLRQIEIQDVVFALGIDELRAAELQGCIFTLLATGPTSLCFAAERMVIRLAKERWPDLLCWDEIPSIWLTEAIHECVEHVKRGGNLVKEVRDSRGQLDAEQDSEKASQPVSADKHVMDQQQEDMDLHESIETSSATVSGNDQAGAFLNSLSKDSEQTAEEQNGNSGDEFEPMLGVDYTSNSHQDIQLQGDKPASVVVFTPTKQVIDQEPLISSAPTISGRDSRYHISPFDTSSPGLFVTPEREFMTNGSAAEVSMQGRSLDVDITASEGRDEELDQVNPKTETRLPPEGRHAKVILDCKFDQGLNRQMYLVRWAGQPETEDSWELIEHLTEDIELVVEYKKEQSTKQSYSLENGIADAGTARAHTVNRAPSPKTTSKVTPANHVLLRMLGKSSKGAREGKRPETISGAGKEIISSSQTPSAPPGDEDGPINNLFSPDAEVSLAHPETGPHGNETPAVDIINPAMPAPSSTSSQSHLLLANGPFTSRKTTLPTAMTKTPSPKSNDHGRSASPTPSGAPLHKPRLFAFPMFGPGWKKLGKTNQAHPQSSSPSPALADPRGAAPSGSGVEIDAGGRRNEAYDETSGSVRPASIDRVLRGSSDRKPQETTESGPFRHIKFAKPAKTTASSHNKTQLVEKSSRKQPSLLGTSSPSSLATVNETACQPATLTIKPGGARKITEYRANELPEKPQKAYPTTIHKMVKPVPTLQQTQQTPRRKVVNLKTGEVTYLDQARKPDAQPSRAGNLVSTPPSTGTKLQAGLDRRAAANSQAQWPSTPGTNQAGAKRKRGGDDLSLATHAAKRTNLYGP</sequence>
<feature type="region of interest" description="Disordered" evidence="2">
    <location>
        <begin position="408"/>
        <end position="676"/>
    </location>
</feature>
<dbReference type="CDD" id="cd00024">
    <property type="entry name" value="CD_CSD"/>
    <property type="match status" value="1"/>
</dbReference>
<feature type="compositionally biased region" description="Polar residues" evidence="2">
    <location>
        <begin position="151"/>
        <end position="161"/>
    </location>
</feature>